<feature type="region of interest" description="Disordered" evidence="1">
    <location>
        <begin position="291"/>
        <end position="311"/>
    </location>
</feature>
<protein>
    <recommendedName>
        <fullName evidence="2">Endonuclease/exonuclease/phosphatase domain-containing protein</fullName>
    </recommendedName>
</protein>
<accession>A0A2N9J1F2</accession>
<feature type="compositionally biased region" description="Basic residues" evidence="1">
    <location>
        <begin position="292"/>
        <end position="301"/>
    </location>
</feature>
<dbReference type="InterPro" id="IPR036691">
    <property type="entry name" value="Endo/exonu/phosph_ase_sf"/>
</dbReference>
<feature type="domain" description="Endonuclease/exonuclease/phosphatase" evidence="2">
    <location>
        <begin position="669"/>
        <end position="829"/>
    </location>
</feature>
<feature type="region of interest" description="Disordered" evidence="1">
    <location>
        <begin position="429"/>
        <end position="449"/>
    </location>
</feature>
<dbReference type="AlphaFoldDB" id="A0A2N9J1F2"/>
<dbReference type="PANTHER" id="PTHR33710">
    <property type="entry name" value="BNAC02G09200D PROTEIN"/>
    <property type="match status" value="1"/>
</dbReference>
<feature type="compositionally biased region" description="Pro residues" evidence="1">
    <location>
        <begin position="18"/>
        <end position="42"/>
    </location>
</feature>
<gene>
    <name evidence="3" type="ORF">FSB_LOCUS58135</name>
</gene>
<reference evidence="3" key="1">
    <citation type="submission" date="2018-02" db="EMBL/GenBank/DDBJ databases">
        <authorList>
            <person name="Cohen D.B."/>
            <person name="Kent A.D."/>
        </authorList>
    </citation>
    <scope>NUCLEOTIDE SEQUENCE</scope>
</reference>
<dbReference type="Pfam" id="PF03372">
    <property type="entry name" value="Exo_endo_phos"/>
    <property type="match status" value="1"/>
</dbReference>
<dbReference type="Gene3D" id="3.60.10.10">
    <property type="entry name" value="Endonuclease/exonuclease/phosphatase"/>
    <property type="match status" value="1"/>
</dbReference>
<sequence length="1165" mass="131233">MALPSLPSPHPFSSLPFLPLPPNSQPFPPLTFQTLPPPPPTPHFHYQKPSNHINYPTSAYIYSPSNPLPYNQIPIHTPPLPPTERPTLNPTPPPQPSIQKPNNLEHNISSSSKPTISSTPISKVYSGHPLGQSNGKASFRIDAKQFTLAFDGGRVDPYQIIETRGKFRGSLWLGGEGLRWILELIGTIRKPKTITDGFFRFLKNGYRTLEFSCLKNRGGRFVELCDYHSGAQQGGIRIPEGRSGAGWDRFTTEIRRFFLGENSAATGTGREKRGAAVVACAADVACAEQKLRNPHNGRKSKSRDLRRQRDTRDLLQQPKIFKLHPRAEMSIKEPRPTRKFVFKWNPHPNTLVISKREGESRKAKWIGLSEITALLETIKQTRPALANGPNLNEESRPTYPISNTHSKKWVGPSHDPDPFPDPGFLIKSGGSGNLNPHPRPTEEVPEFSRQAEPPMVNSIMGESSMGLSNPLDVADLGHLPPKSPVTSKLGETEMGLRIVASGEIEEVEMPMEDHDEEMEASGRQSPPTALYFADEVGEPWSPLSNTPLCVVEPSVTCLGDGVDALTQPSKWVDKQMNKLRKQVGVSIQSHEAECLALLRKIEAERKTNGPTSGPKKKSAKGSRELRNLVSSVNYDGKQLETKLECLDLRMIKSIWSQHYVDWVSLDAINTAGGILFMWDKRVVEKLDVAVGNFSISCHWRGLVDGFDWVCSGVYGPHSDEGRIQLWEELSSIRQRWALPWCVVGDFNSIRFPSERLGCSRLSTAMVKFSEWIDTSNLVDLPLVGGQYTWSSGASPPSLSRIDRALVSIDWEDHFPDVLLKLLPRPISDHHPLLVEAGGMACGKSAFKFENMWLKSEGFVDRVSSWWAGYEFFGTPSFILASKLKALKENLKQWNKETFGDVKLQRLRRMDEILELDVKEGCGGLSSEEHILREELKSEVVRLAHLEETSWRQKSRALWLKEGDNNTRFFRRTANSNRRNNYLSSLEVDGRIFEDKEDIKIQVERFYHSLFQESESWRPEVDGIEFDSIDASDRDMLERPFDREEVFQVIQNLQGDKAPGPDGFTMAFFQKCWRIVEDDIMAFFGEVFEFCKFEKSLNATFISLIPKKVNALNIRDFRPISLIGSIYKILAKVLANRLALVLDSIISEAQNSFVGGRKILEFSVNC</sequence>
<name>A0A2N9J1F2_FAGSY</name>
<dbReference type="EMBL" id="OIVN01006307">
    <property type="protein sequence ID" value="SPD30253.1"/>
    <property type="molecule type" value="Genomic_DNA"/>
</dbReference>
<dbReference type="GO" id="GO:0003824">
    <property type="term" value="F:catalytic activity"/>
    <property type="evidence" value="ECO:0007669"/>
    <property type="project" value="InterPro"/>
</dbReference>
<dbReference type="PANTHER" id="PTHR33710:SF71">
    <property type="entry name" value="ENDONUCLEASE_EXONUCLEASE_PHOSPHATASE DOMAIN-CONTAINING PROTEIN"/>
    <property type="match status" value="1"/>
</dbReference>
<evidence type="ECO:0000313" key="3">
    <source>
        <dbReference type="EMBL" id="SPD30253.1"/>
    </source>
</evidence>
<feature type="region of interest" description="Disordered" evidence="1">
    <location>
        <begin position="1"/>
        <end position="47"/>
    </location>
</feature>
<feature type="compositionally biased region" description="Basic and acidic residues" evidence="1">
    <location>
        <begin position="302"/>
        <end position="311"/>
    </location>
</feature>
<feature type="compositionally biased region" description="Pro residues" evidence="1">
    <location>
        <begin position="76"/>
        <end position="96"/>
    </location>
</feature>
<feature type="compositionally biased region" description="Low complexity" evidence="1">
    <location>
        <begin position="109"/>
        <end position="118"/>
    </location>
</feature>
<organism evidence="3">
    <name type="scientific">Fagus sylvatica</name>
    <name type="common">Beechnut</name>
    <dbReference type="NCBI Taxonomy" id="28930"/>
    <lineage>
        <taxon>Eukaryota</taxon>
        <taxon>Viridiplantae</taxon>
        <taxon>Streptophyta</taxon>
        <taxon>Embryophyta</taxon>
        <taxon>Tracheophyta</taxon>
        <taxon>Spermatophyta</taxon>
        <taxon>Magnoliopsida</taxon>
        <taxon>eudicotyledons</taxon>
        <taxon>Gunneridae</taxon>
        <taxon>Pentapetalae</taxon>
        <taxon>rosids</taxon>
        <taxon>fabids</taxon>
        <taxon>Fagales</taxon>
        <taxon>Fagaceae</taxon>
        <taxon>Fagus</taxon>
    </lineage>
</organism>
<dbReference type="InterPro" id="IPR005135">
    <property type="entry name" value="Endo/exonuclease/phosphatase"/>
</dbReference>
<evidence type="ECO:0000256" key="1">
    <source>
        <dbReference type="SAM" id="MobiDB-lite"/>
    </source>
</evidence>
<feature type="compositionally biased region" description="Pro residues" evidence="1">
    <location>
        <begin position="1"/>
        <end position="10"/>
    </location>
</feature>
<evidence type="ECO:0000259" key="2">
    <source>
        <dbReference type="Pfam" id="PF03372"/>
    </source>
</evidence>
<feature type="region of interest" description="Disordered" evidence="1">
    <location>
        <begin position="71"/>
        <end position="118"/>
    </location>
</feature>
<proteinExistence type="predicted"/>
<dbReference type="SUPFAM" id="SSF56219">
    <property type="entry name" value="DNase I-like"/>
    <property type="match status" value="1"/>
</dbReference>